<dbReference type="InterPro" id="IPR029044">
    <property type="entry name" value="Nucleotide-diphossugar_trans"/>
</dbReference>
<feature type="binding site" evidence="6">
    <location>
        <begin position="23"/>
        <end position="25"/>
    </location>
    <ligand>
        <name>UDP-N-acetyl-alpha-D-galactosamine</name>
        <dbReference type="ChEBI" id="CHEBI:67138"/>
    </ligand>
</feature>
<feature type="binding site" evidence="6">
    <location>
        <position position="115"/>
    </location>
    <ligand>
        <name>an alpha-L-fucosyl-(1-&gt;2)-beta-D-galactosyl derivative</name>
        <dbReference type="ChEBI" id="CHEBI:140327"/>
    </ligand>
</feature>
<evidence type="ECO:0000256" key="7">
    <source>
        <dbReference type="PIRSR" id="PIRSR605076-3"/>
    </source>
</evidence>
<protein>
    <submittedName>
        <fullName evidence="8">Globoside alpha-1,3-N-acetylgalactosaminyltransferase 1-like isoform X2</fullName>
    </submittedName>
</protein>
<dbReference type="Gene3D" id="3.90.550.10">
    <property type="entry name" value="Spore Coat Polysaccharide Biosynthesis Protein SpsA, Chain A"/>
    <property type="match status" value="1"/>
</dbReference>
<evidence type="ECO:0000256" key="3">
    <source>
        <dbReference type="ARBA" id="ARBA00022676"/>
    </source>
</evidence>
<evidence type="ECO:0000313" key="9">
    <source>
        <dbReference type="Proteomes" id="UP000290572"/>
    </source>
</evidence>
<comment type="caution">
    <text evidence="8">The sequence shown here is derived from an EMBL/GenBank/DDBJ whole genome shotgun (WGS) entry which is preliminary data.</text>
</comment>
<feature type="active site" description="Nucleophile" evidence="5">
    <location>
        <position position="115"/>
    </location>
</feature>
<dbReference type="AlphaFoldDB" id="A0A498L8M1"/>
<dbReference type="GO" id="GO:0046872">
    <property type="term" value="F:metal ion binding"/>
    <property type="evidence" value="ECO:0007669"/>
    <property type="project" value="UniProtKB-KW"/>
</dbReference>
<evidence type="ECO:0000313" key="8">
    <source>
        <dbReference type="EMBL" id="RXN04572.1"/>
    </source>
</evidence>
<dbReference type="GO" id="GO:0031982">
    <property type="term" value="C:vesicle"/>
    <property type="evidence" value="ECO:0007669"/>
    <property type="project" value="TreeGrafter"/>
</dbReference>
<evidence type="ECO:0000256" key="2">
    <source>
        <dbReference type="ARBA" id="ARBA00010413"/>
    </source>
</evidence>
<reference evidence="8 9" key="1">
    <citation type="submission" date="2018-03" db="EMBL/GenBank/DDBJ databases">
        <title>Draft genome sequence of Rohu Carp (Labeo rohita).</title>
        <authorList>
            <person name="Das P."/>
            <person name="Kushwaha B."/>
            <person name="Joshi C.G."/>
            <person name="Kumar D."/>
            <person name="Nagpure N.S."/>
            <person name="Sahoo L."/>
            <person name="Das S.P."/>
            <person name="Bit A."/>
            <person name="Patnaik S."/>
            <person name="Meher P.K."/>
            <person name="Jayasankar P."/>
            <person name="Koringa P.G."/>
            <person name="Patel N.V."/>
            <person name="Hinsu A.T."/>
            <person name="Kumar R."/>
            <person name="Pandey M."/>
            <person name="Agarwal S."/>
            <person name="Srivastava S."/>
            <person name="Singh M."/>
            <person name="Iquebal M.A."/>
            <person name="Jaiswal S."/>
            <person name="Angadi U.B."/>
            <person name="Kumar N."/>
            <person name="Raza M."/>
            <person name="Shah T.M."/>
            <person name="Rai A."/>
            <person name="Jena J.K."/>
        </authorList>
    </citation>
    <scope>NUCLEOTIDE SEQUENCE [LARGE SCALE GENOMIC DNA]</scope>
    <source>
        <strain evidence="8">DASCIFA01</strain>
        <tissue evidence="8">Testis</tissue>
    </source>
</reference>
<dbReference type="GO" id="GO:0005794">
    <property type="term" value="C:Golgi apparatus"/>
    <property type="evidence" value="ECO:0007669"/>
    <property type="project" value="TreeGrafter"/>
</dbReference>
<proteinExistence type="inferred from homology"/>
<evidence type="ECO:0000256" key="6">
    <source>
        <dbReference type="PIRSR" id="PIRSR605076-2"/>
    </source>
</evidence>
<accession>A0A498L8M1</accession>
<dbReference type="EMBL" id="QBIY01013432">
    <property type="protein sequence ID" value="RXN04572.1"/>
    <property type="molecule type" value="Genomic_DNA"/>
</dbReference>
<comment type="cofactor">
    <cofactor evidence="7">
        <name>Mn(2+)</name>
        <dbReference type="ChEBI" id="CHEBI:29035"/>
    </cofactor>
    <text evidence="7">Binds 1 Mn(2+) ion per subunit.</text>
</comment>
<keyword evidence="7" id="KW-0464">Manganese</keyword>
<comment type="subcellular location">
    <subcellularLocation>
        <location evidence="1">Membrane</location>
        <topology evidence="1">Single-pass type II membrane protein</topology>
    </subcellularLocation>
</comment>
<keyword evidence="4 8" id="KW-0808">Transferase</keyword>
<keyword evidence="3" id="KW-0328">Glycosyltransferase</keyword>
<dbReference type="Gene3D" id="3.30.200.20">
    <property type="entry name" value="Phosphorylase Kinase, domain 1"/>
    <property type="match status" value="1"/>
</dbReference>
<name>A0A498L8M1_LABRO</name>
<dbReference type="STRING" id="84645.A0A498L8M1"/>
<dbReference type="SUPFAM" id="SSF53448">
    <property type="entry name" value="Nucleotide-diphospho-sugar transferases"/>
    <property type="match status" value="1"/>
</dbReference>
<sequence length="239" mass="27208">MERLEKLIESRLINEADYVFSLDVDTKFYGRWGSESLGRLIGVIHPGYYQASREQFPYERRPESQAFIPHAEGDYYYGGAVIGGLVKDVYEAAKTCREQLDIDAAKSIEAAWQEESHLNSVDSSMPETMLRQKFLIFLVLLGMDNVHVNKGSKWRGKPTQDVLQSQDIHSLVSSTNDDEAEELDNSHIFWCYEFGQKLGEGGFGYVHAGTRCKDGLKVLERPMPSMSLLSFVKLRRRLA</sequence>
<comment type="similarity">
    <text evidence="2">Belongs to the glycosyltransferase 6 family.</text>
</comment>
<keyword evidence="7" id="KW-0479">Metal-binding</keyword>
<dbReference type="PANTHER" id="PTHR10462:SF49">
    <property type="entry name" value="GLOBOSIDE ALPHA-1,3-N-ACETYLGALACTOSAMINYLTRANSFERASE 1"/>
    <property type="match status" value="1"/>
</dbReference>
<evidence type="ECO:0000256" key="5">
    <source>
        <dbReference type="PIRSR" id="PIRSR605076-1"/>
    </source>
</evidence>
<dbReference type="Pfam" id="PF03414">
    <property type="entry name" value="Glyco_transf_6"/>
    <property type="match status" value="1"/>
</dbReference>
<organism evidence="8 9">
    <name type="scientific">Labeo rohita</name>
    <name type="common">Indian major carp</name>
    <name type="synonym">Cyprinus rohita</name>
    <dbReference type="NCBI Taxonomy" id="84645"/>
    <lineage>
        <taxon>Eukaryota</taxon>
        <taxon>Metazoa</taxon>
        <taxon>Chordata</taxon>
        <taxon>Craniata</taxon>
        <taxon>Vertebrata</taxon>
        <taxon>Euteleostomi</taxon>
        <taxon>Actinopterygii</taxon>
        <taxon>Neopterygii</taxon>
        <taxon>Teleostei</taxon>
        <taxon>Ostariophysi</taxon>
        <taxon>Cypriniformes</taxon>
        <taxon>Cyprinidae</taxon>
        <taxon>Labeoninae</taxon>
        <taxon>Labeonini</taxon>
        <taxon>Labeo</taxon>
    </lineage>
</organism>
<dbReference type="GO" id="GO:0016020">
    <property type="term" value="C:membrane"/>
    <property type="evidence" value="ECO:0007669"/>
    <property type="project" value="UniProtKB-SubCell"/>
</dbReference>
<evidence type="ECO:0000256" key="4">
    <source>
        <dbReference type="ARBA" id="ARBA00022679"/>
    </source>
</evidence>
<dbReference type="GO" id="GO:0016758">
    <property type="term" value="F:hexosyltransferase activity"/>
    <property type="evidence" value="ECO:0007669"/>
    <property type="project" value="InterPro"/>
</dbReference>
<feature type="binding site" evidence="7">
    <location>
        <position position="23"/>
    </location>
    <ligand>
        <name>Mn(2+)</name>
        <dbReference type="ChEBI" id="CHEBI:29035"/>
    </ligand>
</feature>
<keyword evidence="9" id="KW-1185">Reference proteome</keyword>
<evidence type="ECO:0000256" key="1">
    <source>
        <dbReference type="ARBA" id="ARBA00004606"/>
    </source>
</evidence>
<dbReference type="PANTHER" id="PTHR10462">
    <property type="entry name" value="GLYCOSYLTRANSFERASE-RELATED"/>
    <property type="match status" value="1"/>
</dbReference>
<gene>
    <name evidence="8" type="ORF">ROHU_033926</name>
</gene>
<dbReference type="InterPro" id="IPR005076">
    <property type="entry name" value="Glyco_trans_6"/>
</dbReference>
<dbReference type="Proteomes" id="UP000290572">
    <property type="component" value="Unassembled WGS sequence"/>
</dbReference>
<feature type="binding site" evidence="6">
    <location>
        <position position="45"/>
    </location>
    <ligand>
        <name>an alpha-L-fucosyl-(1-&gt;2)-beta-D-galactosyl derivative</name>
        <dbReference type="ChEBI" id="CHEBI:140327"/>
    </ligand>
</feature>
<feature type="binding site" evidence="7">
    <location>
        <position position="25"/>
    </location>
    <ligand>
        <name>Mn(2+)</name>
        <dbReference type="ChEBI" id="CHEBI:29035"/>
    </ligand>
</feature>
<dbReference type="GO" id="GO:0005975">
    <property type="term" value="P:carbohydrate metabolic process"/>
    <property type="evidence" value="ECO:0007669"/>
    <property type="project" value="InterPro"/>
</dbReference>